<dbReference type="EMBL" id="WBVO01000014">
    <property type="protein sequence ID" value="KAB2805442.1"/>
    <property type="molecule type" value="Genomic_DNA"/>
</dbReference>
<organism evidence="8 9">
    <name type="scientific">Phaeocystidibacter luteus</name>
    <dbReference type="NCBI Taxonomy" id="911197"/>
    <lineage>
        <taxon>Bacteria</taxon>
        <taxon>Pseudomonadati</taxon>
        <taxon>Bacteroidota</taxon>
        <taxon>Flavobacteriia</taxon>
        <taxon>Flavobacteriales</taxon>
        <taxon>Phaeocystidibacteraceae</taxon>
        <taxon>Phaeocystidibacter</taxon>
    </lineage>
</organism>
<dbReference type="SUPFAM" id="SSF49265">
    <property type="entry name" value="Fibronectin type III"/>
    <property type="match status" value="4"/>
</dbReference>
<feature type="chain" id="PRO_5027110500" evidence="4">
    <location>
        <begin position="21"/>
        <end position="1968"/>
    </location>
</feature>
<dbReference type="InterPro" id="IPR000601">
    <property type="entry name" value="PKD_dom"/>
</dbReference>
<keyword evidence="2" id="KW-0677">Repeat</keyword>
<keyword evidence="9" id="KW-1185">Reference proteome</keyword>
<dbReference type="InterPro" id="IPR035986">
    <property type="entry name" value="PKD_dom_sf"/>
</dbReference>
<dbReference type="SUPFAM" id="SSF49899">
    <property type="entry name" value="Concanavalin A-like lectins/glucanases"/>
    <property type="match status" value="2"/>
</dbReference>
<gene>
    <name evidence="8" type="ORF">F8C67_13390</name>
</gene>
<evidence type="ECO:0000256" key="2">
    <source>
        <dbReference type="ARBA" id="ARBA00022737"/>
    </source>
</evidence>
<dbReference type="PROSITE" id="PS50093">
    <property type="entry name" value="PKD"/>
    <property type="match status" value="1"/>
</dbReference>
<accession>A0A6N6RFI2</accession>
<dbReference type="Gene3D" id="2.60.40.10">
    <property type="entry name" value="Immunoglobulins"/>
    <property type="match status" value="4"/>
</dbReference>
<evidence type="ECO:0000313" key="8">
    <source>
        <dbReference type="EMBL" id="KAB2805442.1"/>
    </source>
</evidence>
<dbReference type="Pfam" id="PF00041">
    <property type="entry name" value="fn3"/>
    <property type="match status" value="1"/>
</dbReference>
<dbReference type="GO" id="GO:0004553">
    <property type="term" value="F:hydrolase activity, hydrolyzing O-glycosyl compounds"/>
    <property type="evidence" value="ECO:0007669"/>
    <property type="project" value="UniProtKB-ARBA"/>
</dbReference>
<dbReference type="SUPFAM" id="SSF49299">
    <property type="entry name" value="PKD domain"/>
    <property type="match status" value="1"/>
</dbReference>
<protein>
    <submittedName>
        <fullName evidence="8">T9SS type A sorting domain-containing protein</fullName>
    </submittedName>
</protein>
<dbReference type="PROSITE" id="PS50060">
    <property type="entry name" value="MAM_2"/>
    <property type="match status" value="2"/>
</dbReference>
<feature type="signal peptide" evidence="4">
    <location>
        <begin position="1"/>
        <end position="20"/>
    </location>
</feature>
<evidence type="ECO:0000256" key="1">
    <source>
        <dbReference type="ARBA" id="ARBA00022729"/>
    </source>
</evidence>
<evidence type="ECO:0000256" key="4">
    <source>
        <dbReference type="SAM" id="SignalP"/>
    </source>
</evidence>
<dbReference type="PANTHER" id="PTHR46708:SF2">
    <property type="entry name" value="FIBRONECTIN TYPE-III DOMAIN-CONTAINING PROTEIN"/>
    <property type="match status" value="1"/>
</dbReference>
<feature type="domain" description="MAM" evidence="5">
    <location>
        <begin position="1549"/>
        <end position="1712"/>
    </location>
</feature>
<dbReference type="PROSITE" id="PS50853">
    <property type="entry name" value="FN3"/>
    <property type="match status" value="3"/>
</dbReference>
<dbReference type="InterPro" id="IPR013783">
    <property type="entry name" value="Ig-like_fold"/>
</dbReference>
<feature type="region of interest" description="Disordered" evidence="3">
    <location>
        <begin position="256"/>
        <end position="280"/>
    </location>
</feature>
<feature type="domain" description="MAM" evidence="5">
    <location>
        <begin position="219"/>
        <end position="397"/>
    </location>
</feature>
<dbReference type="InterPro" id="IPR000998">
    <property type="entry name" value="MAM_dom"/>
</dbReference>
<dbReference type="InterPro" id="IPR003961">
    <property type="entry name" value="FN3_dom"/>
</dbReference>
<dbReference type="OrthoDB" id="9792152at2"/>
<dbReference type="GO" id="GO:0005975">
    <property type="term" value="P:carbohydrate metabolic process"/>
    <property type="evidence" value="ECO:0007669"/>
    <property type="project" value="UniProtKB-ARBA"/>
</dbReference>
<evidence type="ECO:0000313" key="9">
    <source>
        <dbReference type="Proteomes" id="UP000468650"/>
    </source>
</evidence>
<dbReference type="InterPro" id="IPR036116">
    <property type="entry name" value="FN3_sf"/>
</dbReference>
<dbReference type="GO" id="GO:0016020">
    <property type="term" value="C:membrane"/>
    <property type="evidence" value="ECO:0007669"/>
    <property type="project" value="InterPro"/>
</dbReference>
<comment type="caution">
    <text evidence="8">The sequence shown here is derived from an EMBL/GenBank/DDBJ whole genome shotgun (WGS) entry which is preliminary data.</text>
</comment>
<evidence type="ECO:0000259" key="5">
    <source>
        <dbReference type="PROSITE" id="PS50060"/>
    </source>
</evidence>
<dbReference type="Gene3D" id="2.60.120.200">
    <property type="match status" value="2"/>
</dbReference>
<proteinExistence type="predicted"/>
<feature type="domain" description="Fibronectin type-III" evidence="7">
    <location>
        <begin position="1429"/>
        <end position="1520"/>
    </location>
</feature>
<keyword evidence="1 4" id="KW-0732">Signal</keyword>
<feature type="domain" description="Fibronectin type-III" evidence="7">
    <location>
        <begin position="927"/>
        <end position="1018"/>
    </location>
</feature>
<feature type="domain" description="PKD" evidence="6">
    <location>
        <begin position="1800"/>
        <end position="1872"/>
    </location>
</feature>
<dbReference type="RefSeq" id="WP_151668375.1">
    <property type="nucleotide sequence ID" value="NZ_WBVO01000014.1"/>
</dbReference>
<dbReference type="CDD" id="cd06263">
    <property type="entry name" value="MAM"/>
    <property type="match status" value="1"/>
</dbReference>
<evidence type="ECO:0000259" key="6">
    <source>
        <dbReference type="PROSITE" id="PS50093"/>
    </source>
</evidence>
<dbReference type="CDD" id="cd00063">
    <property type="entry name" value="FN3"/>
    <property type="match status" value="1"/>
</dbReference>
<dbReference type="SMART" id="SM00137">
    <property type="entry name" value="MAM"/>
    <property type="match status" value="1"/>
</dbReference>
<dbReference type="InterPro" id="IPR050991">
    <property type="entry name" value="ECM_Regulatory_Proteins"/>
</dbReference>
<reference evidence="8 9" key="1">
    <citation type="submission" date="2019-09" db="EMBL/GenBank/DDBJ databases">
        <title>Genomes of family Cryomorphaceae.</title>
        <authorList>
            <person name="Bowman J.P."/>
        </authorList>
    </citation>
    <scope>NUCLEOTIDE SEQUENCE [LARGE SCALE GENOMIC DNA]</scope>
    <source>
        <strain evidence="8 9">LMG 25704</strain>
    </source>
</reference>
<dbReference type="Proteomes" id="UP000468650">
    <property type="component" value="Unassembled WGS sequence"/>
</dbReference>
<dbReference type="SMART" id="SM00060">
    <property type="entry name" value="FN3"/>
    <property type="match status" value="5"/>
</dbReference>
<dbReference type="Pfam" id="PF18962">
    <property type="entry name" value="Por_Secre_tail"/>
    <property type="match status" value="1"/>
</dbReference>
<dbReference type="InterPro" id="IPR026444">
    <property type="entry name" value="Secre_tail"/>
</dbReference>
<evidence type="ECO:0000256" key="3">
    <source>
        <dbReference type="SAM" id="MobiDB-lite"/>
    </source>
</evidence>
<dbReference type="PANTHER" id="PTHR46708">
    <property type="entry name" value="TENASCIN"/>
    <property type="match status" value="1"/>
</dbReference>
<feature type="domain" description="Fibronectin type-III" evidence="7">
    <location>
        <begin position="1177"/>
        <end position="1271"/>
    </location>
</feature>
<evidence type="ECO:0000259" key="7">
    <source>
        <dbReference type="PROSITE" id="PS50853"/>
    </source>
</evidence>
<name>A0A6N6RFI2_9FLAO</name>
<dbReference type="NCBIfam" id="TIGR04183">
    <property type="entry name" value="Por_Secre_tail"/>
    <property type="match status" value="1"/>
</dbReference>
<sequence length="1968" mass="211141">MRRILQFAAVMILSTVSAFAQCDYTVDMYDSYGDGWNGNTITVDNNGTTSSQTLSGGSFGSFTVSVNTGDSLKITWNAGGSFTSEVTFNVVNADGNVIYSSPQGNLMTAGTVVFAHQVTCPSLLTPTLDGFTAFPTEVSVDLTFRGTATDFDLEIGTAGFAQGSGISYTSTTSPILATGLASGTLHDFYYRSRNATDTSAWVGPVNFRTPCSAVTAYPFAENFDGSTWAQNGSSWSPNSSYDSCWTANPTSGHSWQVQISSPSTTRGPAQDASGSGQYVYTHNSSSSPQQAYLTLPYLDLSSLTTPELSFAYFMYGTSINGMYVEASVDTGNTWVVLDSIIGLQQTSQSDFWQELFVDLSSVNTSFTMLRFRGEYGGFSGDIAIDEVLIQDQPACPKPFAASFSGHRATEVTMHWKSNSSSDYVVEWGPRGYLQGTGLQLTVTDTFAVITGLAADTEYDFYVYADCSASVNGTSDLAGPFGTRTLIAPYHLFTIDNFLPDNRWYEFDGVLTDSVHTFNSTWSNWNQDGFLQNGFSGAVGISFGTGSWSIPLHEWFVTPRIDLDSSMTYQMTFDAGMSDGTGSTAGDFEPTDTMFVVVSTDAGETWSRSNVAFTMHDGNNPGNSTNTYAVDLSAYTNVVRVGFYLKKTVVHPVTEYLTIDNIRFETIPACTNPNTFSGNYSGLDSVSFAWNGDSTASHMIEYGPCGFTQGSGMFDSISTGLSMGIGGLTASTCYDIYIQADCGTSQSAWAGPFTIYTACDTLNTPFVESFESAISPDLMPCWGKQSFSANYFSVATGTSGAFPGSRTGVNYLNFNNSWGSDVWVFTPEVQMYSDSAYIFSFWYQTATGSNVTELRAALGQGQTPVDMQYTLYTTAGANATTYTLVEAQFIPPADGVYNLGILVDQSGSGSQVNIDDIGLRADTSACAAPSFPSSQVVNSNEVNIQWASAINTGNVDVEWGPIGFNPGTGNAYGTVSVAGDSLNIDTLQSNTCYQFYVKASCNPSNNDWIGPFQFCTPCDATNMPYAEDFNSWPPNCVDINVTGRPWQQSNGTWATANFYSVNDDFMAMKMRNVNITGQARVRFKWSSHYFTFYPNDEMNLLARPTGQATWDTIWHAKGATLNSNDGATSTQPGSGVQELFVLPASYIGQEVEFQFDGFSDWGPHVFIDDFIVDSLPSCPEPISVSNYAGTETSASGTVWFVDGGAANFNLAYGPAASTTTPSQGMMMNATNDTVTITGLLDATTYNVWVRDSCAPGDVSVWTGPTQFTTKCLPLNIPYYEGFSAWPPACMDVDQGQSPWMSYNGWAEANFYSNNDADYDMTTPYLILSDSAELSFKWSSHALTFYPYDSVQVRVREINGPWTTLWSRAGDSLNSFDGANNGAPGSGITEFLDIDFGAGDTVQIGFFAHSDWGPDLFIDDINVYERPACDAPSAFAASAASDTSATVTWEAGSAGATTWWVEYGPAGFQAGSGTSVQVSNDTATITGLLPATEYCFYVTEICPNSGDSSATIGQVCMVTDCPINGYLAPYFTDLEILTPGVSQTGQLDNCWSFNNPSFARWETEDAEGVNENSSATGPLYDHTTPGVAGGMYVFMETSSGSQGDTAVFSSPWVDVSAVTNPGVDYWYFMYGATMGSLKVQVRDNASGSQWVTIDTIVGQQQTAQTDPWLNHKVSFPASIGSTVQVRFIAARGSSYTGDVSLDDIFIGQVSACNVTVTGLATGNVACTSMDVSWTSPAAGSFIEYGPAGFTPGSGTSAYAASPYSITNLTPGTAYDVYVGDTCGGDTLYAPVVMDTTDNGPLPTLNISDVQDSVGATVAIYTFDAGATNATSISWDFGNGVTDTGMVSTQTFNTNDSVSVTVTASNDCGDTTATYWYVVSGISVEEVAFLGNLAIYPNPSTGFVTMQLDMPEASEIEFTLINGLGQPVMTESLGRTQSFNGQFDLSTLPKGVYFVRITTEHTSSTQRIVLQ</sequence>
<dbReference type="Pfam" id="PF00629">
    <property type="entry name" value="MAM"/>
    <property type="match status" value="2"/>
</dbReference>
<dbReference type="InterPro" id="IPR013320">
    <property type="entry name" value="ConA-like_dom_sf"/>
</dbReference>